<gene>
    <name evidence="2" type="ORF">ACFFH7_31515</name>
</gene>
<keyword evidence="3" id="KW-1185">Reference proteome</keyword>
<name>A0ABV6N0I3_9PSEU</name>
<keyword evidence="1" id="KW-0472">Membrane</keyword>
<dbReference type="RefSeq" id="WP_273943372.1">
    <property type="nucleotide sequence ID" value="NZ_CP097263.1"/>
</dbReference>
<dbReference type="Proteomes" id="UP001589810">
    <property type="component" value="Unassembled WGS sequence"/>
</dbReference>
<organism evidence="2 3">
    <name type="scientific">Kutzneria chonburiensis</name>
    <dbReference type="NCBI Taxonomy" id="1483604"/>
    <lineage>
        <taxon>Bacteria</taxon>
        <taxon>Bacillati</taxon>
        <taxon>Actinomycetota</taxon>
        <taxon>Actinomycetes</taxon>
        <taxon>Pseudonocardiales</taxon>
        <taxon>Pseudonocardiaceae</taxon>
        <taxon>Kutzneria</taxon>
    </lineage>
</organism>
<accession>A0ABV6N0I3</accession>
<evidence type="ECO:0000313" key="3">
    <source>
        <dbReference type="Proteomes" id="UP001589810"/>
    </source>
</evidence>
<feature type="transmembrane region" description="Helical" evidence="1">
    <location>
        <begin position="37"/>
        <end position="67"/>
    </location>
</feature>
<evidence type="ECO:0000313" key="2">
    <source>
        <dbReference type="EMBL" id="MFC0546081.1"/>
    </source>
</evidence>
<protein>
    <submittedName>
        <fullName evidence="2">Uncharacterized protein</fullName>
    </submittedName>
</protein>
<reference evidence="2 3" key="1">
    <citation type="submission" date="2024-09" db="EMBL/GenBank/DDBJ databases">
        <authorList>
            <person name="Sun Q."/>
            <person name="Mori K."/>
        </authorList>
    </citation>
    <scope>NUCLEOTIDE SEQUENCE [LARGE SCALE GENOMIC DNA]</scope>
    <source>
        <strain evidence="2 3">TBRC 1432</strain>
    </source>
</reference>
<dbReference type="EMBL" id="JBHLUD010000011">
    <property type="protein sequence ID" value="MFC0546081.1"/>
    <property type="molecule type" value="Genomic_DNA"/>
</dbReference>
<feature type="transmembrane region" description="Helical" evidence="1">
    <location>
        <begin position="6"/>
        <end position="30"/>
    </location>
</feature>
<comment type="caution">
    <text evidence="2">The sequence shown here is derived from an EMBL/GenBank/DDBJ whole genome shotgun (WGS) entry which is preliminary data.</text>
</comment>
<keyword evidence="1" id="KW-0812">Transmembrane</keyword>
<evidence type="ECO:0000256" key="1">
    <source>
        <dbReference type="SAM" id="Phobius"/>
    </source>
</evidence>
<sequence>MSDKHLLAGGFGFPLGFAASTVVVLGAAAVGAFAHPVAVLVTLAVVTFVVSATTTLPAALGTAAVSWGLYSGFVVDQLGQLTLDGRTALAALVLGAAALVAVGAVTLARHTPTRVGRLTPPIRG</sequence>
<keyword evidence="1" id="KW-1133">Transmembrane helix</keyword>
<feature type="transmembrane region" description="Helical" evidence="1">
    <location>
        <begin position="87"/>
        <end position="108"/>
    </location>
</feature>
<proteinExistence type="predicted"/>